<dbReference type="GeneID" id="9676102"/>
<evidence type="ECO:0008006" key="4">
    <source>
        <dbReference type="Google" id="ProtNLM"/>
    </source>
</evidence>
<evidence type="ECO:0000313" key="2">
    <source>
        <dbReference type="EMBL" id="EEU41548.1"/>
    </source>
</evidence>
<feature type="region of interest" description="Disordered" evidence="1">
    <location>
        <begin position="1"/>
        <end position="25"/>
    </location>
</feature>
<reference evidence="2 3" key="1">
    <citation type="journal article" date="2009" name="PLoS Genet.">
        <title>The genome of Nectria haematococca: contribution of supernumerary chromosomes to gene expansion.</title>
        <authorList>
            <person name="Coleman J.J."/>
            <person name="Rounsley S.D."/>
            <person name="Rodriguez-Carres M."/>
            <person name="Kuo A."/>
            <person name="Wasmann C.C."/>
            <person name="Grimwood J."/>
            <person name="Schmutz J."/>
            <person name="Taga M."/>
            <person name="White G.J."/>
            <person name="Zhou S."/>
            <person name="Schwartz D.C."/>
            <person name="Freitag M."/>
            <person name="Ma L.J."/>
            <person name="Danchin E.G."/>
            <person name="Henrissat B."/>
            <person name="Coutinho P.M."/>
            <person name="Nelson D.R."/>
            <person name="Straney D."/>
            <person name="Napoli C.A."/>
            <person name="Barker B.M."/>
            <person name="Gribskov M."/>
            <person name="Rep M."/>
            <person name="Kroken S."/>
            <person name="Molnar I."/>
            <person name="Rensing C."/>
            <person name="Kennell J.C."/>
            <person name="Zamora J."/>
            <person name="Farman M.L."/>
            <person name="Selker E.U."/>
            <person name="Salamov A."/>
            <person name="Shapiro H."/>
            <person name="Pangilinan J."/>
            <person name="Lindquist E."/>
            <person name="Lamers C."/>
            <person name="Grigoriev I.V."/>
            <person name="Geiser D.M."/>
            <person name="Covert S.F."/>
            <person name="Temporini E."/>
            <person name="Vanetten H.D."/>
        </authorList>
    </citation>
    <scope>NUCLEOTIDE SEQUENCE [LARGE SCALE GENOMIC DNA]</scope>
    <source>
        <strain evidence="3">ATCC MYA-4622 / CBS 123669 / FGSC 9596 / NRRL 45880 / 77-13-4</strain>
    </source>
</reference>
<gene>
    <name evidence="2" type="ORF">NECHADRAFT_87733</name>
</gene>
<evidence type="ECO:0000256" key="1">
    <source>
        <dbReference type="SAM" id="MobiDB-lite"/>
    </source>
</evidence>
<dbReference type="InParanoid" id="C7Z2V8"/>
<dbReference type="AlphaFoldDB" id="C7Z2V8"/>
<protein>
    <recommendedName>
        <fullName evidence="4">Heterokaryon incompatibility domain-containing protein</fullName>
    </recommendedName>
</protein>
<sequence length="797" mass="91605">MVRLNDWAEPMHKPTQELEPIEHHHPRLDNPLDWDEIGDIGHPDPEYAEFGFHDFAKEWKDRILPWYSFRDSTGQAGRISDIASFLRTWLFFGLLKEVLGEDLGSVQHLKTKGRIDKGKVVRQIEEWRRREVETPAGRTSRLARVQLVLTEARSLVTEICSVDEVADTHIDPGNKDIPLSLMVLGEMLTGYTTRLLLELKEVRIRGWHIDGNRGWGQTSAVLKTMKERWNRDTVRMLNGSLGGHATAQLYALHLTAGSNSPQTSPQGWDVNGKGYNQAHSDTCDLNDNEDLIGPDQNKLAEVIERGKIPLVKYSSSSGKMEILEFEPGTRYAIISHVWADGYGNPKENKIHRCVLEFFNDLFLDTQNLLRRKDPDPELPFWIDTLTIPVNNPVQRKRAIMTMHHAYTNADFMVIIDSALAKMEVGKSYSETAMKIFTSRWIGRLWTLQEAYLSKKLIFRFDKNELVDMDQLESNFFTSHTLADSMVAGKARKYFDRLLGWQRQKRIYGVPIYDSVLLASVWEAVQWRTTSLVVHETQALATLFEIEVDFPDDFDHTSCGPQCGEASTGPCRENLDKRMTCFLESLYDAYPNSIPPGIIFVPGRRLAVEGFGWAPCTWMVGQNVGHDDPIFTHTTAAELTLNGLLVRYPGFLLRSSENRIYDPVEQKFAFPCDILLLEWYCVQPCDDKTETLPNMDSLAIISSKEEVREDKVIALLVSVKKTRRPKLYVEILQRVWIWRERDQARIEELRRTFWDHKVSVCEYGEILNGDQQWCIGKHRWDPARLEEGNHLDSTLSPL</sequence>
<dbReference type="VEuPathDB" id="FungiDB:NECHADRAFT_87733"/>
<dbReference type="PANTHER" id="PTHR39596:SF2">
    <property type="entry name" value="HET DOMAIN PROTEIN (AFU_ORTHOLOGUE AFUA_1G17550)-RELATED"/>
    <property type="match status" value="1"/>
</dbReference>
<dbReference type="HOGENOM" id="CLU_009388_3_0_1"/>
<name>C7Z2V8_FUSV7</name>
<dbReference type="EMBL" id="GG698907">
    <property type="protein sequence ID" value="EEU41548.1"/>
    <property type="molecule type" value="Genomic_DNA"/>
</dbReference>
<evidence type="ECO:0000313" key="3">
    <source>
        <dbReference type="Proteomes" id="UP000005206"/>
    </source>
</evidence>
<keyword evidence="3" id="KW-1185">Reference proteome</keyword>
<accession>C7Z2V8</accession>
<dbReference type="KEGG" id="nhe:NECHADRAFT_87733"/>
<dbReference type="eggNOG" id="ENOG502S16F">
    <property type="taxonomic scope" value="Eukaryota"/>
</dbReference>
<proteinExistence type="predicted"/>
<dbReference type="OMA" id="CMATIID"/>
<dbReference type="PANTHER" id="PTHR39596">
    <property type="match status" value="1"/>
</dbReference>
<feature type="compositionally biased region" description="Basic and acidic residues" evidence="1">
    <location>
        <begin position="9"/>
        <end position="25"/>
    </location>
</feature>
<organism evidence="2 3">
    <name type="scientific">Fusarium vanettenii (strain ATCC MYA-4622 / CBS 123669 / FGSC 9596 / NRRL 45880 / 77-13-4)</name>
    <name type="common">Fusarium solani subsp. pisi</name>
    <dbReference type="NCBI Taxonomy" id="660122"/>
    <lineage>
        <taxon>Eukaryota</taxon>
        <taxon>Fungi</taxon>
        <taxon>Dikarya</taxon>
        <taxon>Ascomycota</taxon>
        <taxon>Pezizomycotina</taxon>
        <taxon>Sordariomycetes</taxon>
        <taxon>Hypocreomycetidae</taxon>
        <taxon>Hypocreales</taxon>
        <taxon>Nectriaceae</taxon>
        <taxon>Fusarium</taxon>
        <taxon>Fusarium solani species complex</taxon>
        <taxon>Fusarium vanettenii</taxon>
    </lineage>
</organism>
<dbReference type="RefSeq" id="XP_003047261.1">
    <property type="nucleotide sequence ID" value="XM_003047215.1"/>
</dbReference>
<dbReference type="Proteomes" id="UP000005206">
    <property type="component" value="Chromosome 12"/>
</dbReference>
<dbReference type="OrthoDB" id="2426273at2759"/>